<accession>A0A0D2VLL1</accession>
<dbReference type="Gramene" id="KJB84229">
    <property type="protein sequence ID" value="KJB84229"/>
    <property type="gene ID" value="B456_N011700"/>
</dbReference>
<dbReference type="STRING" id="29730.A0A0D2VLL1"/>
<proteinExistence type="predicted"/>
<dbReference type="Pfam" id="PF14111">
    <property type="entry name" value="DUF4283"/>
    <property type="match status" value="1"/>
</dbReference>
<evidence type="ECO:0000313" key="3">
    <source>
        <dbReference type="Proteomes" id="UP000032304"/>
    </source>
</evidence>
<evidence type="ECO:0000313" key="2">
    <source>
        <dbReference type="EMBL" id="KJB84229.1"/>
    </source>
</evidence>
<evidence type="ECO:0000259" key="1">
    <source>
        <dbReference type="Pfam" id="PF14111"/>
    </source>
</evidence>
<keyword evidence="3" id="KW-1185">Reference proteome</keyword>
<dbReference type="EMBL" id="KB204137">
    <property type="protein sequence ID" value="KJB84229.1"/>
    <property type="molecule type" value="Genomic_DNA"/>
</dbReference>
<dbReference type="InterPro" id="IPR025558">
    <property type="entry name" value="DUF4283"/>
</dbReference>
<feature type="domain" description="DUF4283" evidence="1">
    <location>
        <begin position="5"/>
        <end position="81"/>
    </location>
</feature>
<organism evidence="2 3">
    <name type="scientific">Gossypium raimondii</name>
    <name type="common">Peruvian cotton</name>
    <name type="synonym">Gossypium klotzschianum subsp. raimondii</name>
    <dbReference type="NCBI Taxonomy" id="29730"/>
    <lineage>
        <taxon>Eukaryota</taxon>
        <taxon>Viridiplantae</taxon>
        <taxon>Streptophyta</taxon>
        <taxon>Embryophyta</taxon>
        <taxon>Tracheophyta</taxon>
        <taxon>Spermatophyta</taxon>
        <taxon>Magnoliopsida</taxon>
        <taxon>eudicotyledons</taxon>
        <taxon>Gunneridae</taxon>
        <taxon>Pentapetalae</taxon>
        <taxon>rosids</taxon>
        <taxon>malvids</taxon>
        <taxon>Malvales</taxon>
        <taxon>Malvaceae</taxon>
        <taxon>Malvoideae</taxon>
        <taxon>Gossypium</taxon>
    </lineage>
</organism>
<sequence length="222" mass="25720">MALIVVVKLVGKKIGFKILFNKVFSLWKPRGQFQLMDLENDFYLIRFQDKDDFDKILMGGPWVIFGHYLTIRPWSLDFSATNKEVDNQIVWISLLGLSEGYYSKMLLRAIRKEIGLVIKTDEHTNAAIRGRFARLVVCVDLRKPLISKVQINGKTQRVEYEYLPNIYFTCGLYGHTTAFCLGKNIGMMENPTDTTAPVTEESNLINRVEKEPFCPWMLLERK</sequence>
<dbReference type="AlphaFoldDB" id="A0A0D2VLL1"/>
<dbReference type="InterPro" id="IPR040256">
    <property type="entry name" value="At4g02000-like"/>
</dbReference>
<dbReference type="PANTHER" id="PTHR31286:SF99">
    <property type="entry name" value="DUF4283 DOMAIN-CONTAINING PROTEIN"/>
    <property type="match status" value="1"/>
</dbReference>
<dbReference type="Proteomes" id="UP000032304">
    <property type="component" value="Unassembled WGS sequence"/>
</dbReference>
<protein>
    <recommendedName>
        <fullName evidence="1">DUF4283 domain-containing protein</fullName>
    </recommendedName>
</protein>
<name>A0A0D2VLL1_GOSRA</name>
<dbReference type="PANTHER" id="PTHR31286">
    <property type="entry name" value="GLYCINE-RICH CELL WALL STRUCTURAL PROTEIN 1.8-LIKE"/>
    <property type="match status" value="1"/>
</dbReference>
<dbReference type="OMA" id="NIGMMEN"/>
<dbReference type="eggNOG" id="KOG1075">
    <property type="taxonomic scope" value="Eukaryota"/>
</dbReference>
<gene>
    <name evidence="2" type="ORF">B456_N011700</name>
</gene>
<reference evidence="2 3" key="1">
    <citation type="journal article" date="2012" name="Nature">
        <title>Repeated polyploidization of Gossypium genomes and the evolution of spinnable cotton fibres.</title>
        <authorList>
            <person name="Paterson A.H."/>
            <person name="Wendel J.F."/>
            <person name="Gundlach H."/>
            <person name="Guo H."/>
            <person name="Jenkins J."/>
            <person name="Jin D."/>
            <person name="Llewellyn D."/>
            <person name="Showmaker K.C."/>
            <person name="Shu S."/>
            <person name="Udall J."/>
            <person name="Yoo M.J."/>
            <person name="Byers R."/>
            <person name="Chen W."/>
            <person name="Doron-Faigenboim A."/>
            <person name="Duke M.V."/>
            <person name="Gong L."/>
            <person name="Grimwood J."/>
            <person name="Grover C."/>
            <person name="Grupp K."/>
            <person name="Hu G."/>
            <person name="Lee T.H."/>
            <person name="Li J."/>
            <person name="Lin L."/>
            <person name="Liu T."/>
            <person name="Marler B.S."/>
            <person name="Page J.T."/>
            <person name="Roberts A.W."/>
            <person name="Romanel E."/>
            <person name="Sanders W.S."/>
            <person name="Szadkowski E."/>
            <person name="Tan X."/>
            <person name="Tang H."/>
            <person name="Xu C."/>
            <person name="Wang J."/>
            <person name="Wang Z."/>
            <person name="Zhang D."/>
            <person name="Zhang L."/>
            <person name="Ashrafi H."/>
            <person name="Bedon F."/>
            <person name="Bowers J.E."/>
            <person name="Brubaker C.L."/>
            <person name="Chee P.W."/>
            <person name="Das S."/>
            <person name="Gingle A.R."/>
            <person name="Haigler C.H."/>
            <person name="Harker D."/>
            <person name="Hoffmann L.V."/>
            <person name="Hovav R."/>
            <person name="Jones D.C."/>
            <person name="Lemke C."/>
            <person name="Mansoor S."/>
            <person name="ur Rahman M."/>
            <person name="Rainville L.N."/>
            <person name="Rambani A."/>
            <person name="Reddy U.K."/>
            <person name="Rong J.K."/>
            <person name="Saranga Y."/>
            <person name="Scheffler B.E."/>
            <person name="Scheffler J.A."/>
            <person name="Stelly D.M."/>
            <person name="Triplett B.A."/>
            <person name="Van Deynze A."/>
            <person name="Vaslin M.F."/>
            <person name="Waghmare V.N."/>
            <person name="Walford S.A."/>
            <person name="Wright R.J."/>
            <person name="Zaki E.A."/>
            <person name="Zhang T."/>
            <person name="Dennis E.S."/>
            <person name="Mayer K.F."/>
            <person name="Peterson D.G."/>
            <person name="Rokhsar D.S."/>
            <person name="Wang X."/>
            <person name="Schmutz J."/>
        </authorList>
    </citation>
    <scope>NUCLEOTIDE SEQUENCE [LARGE SCALE GENOMIC DNA]</scope>
</reference>